<evidence type="ECO:0000259" key="1">
    <source>
        <dbReference type="Pfam" id="PF00561"/>
    </source>
</evidence>
<evidence type="ECO:0000313" key="3">
    <source>
        <dbReference type="Proteomes" id="UP001597399"/>
    </source>
</evidence>
<comment type="caution">
    <text evidence="2">The sequence shown here is derived from an EMBL/GenBank/DDBJ whole genome shotgun (WGS) entry which is preliminary data.</text>
</comment>
<name>A0ABW5S295_9BACL</name>
<keyword evidence="3" id="KW-1185">Reference proteome</keyword>
<organism evidence="2 3">
    <name type="scientific">Sporolactobacillus shoreicorticis</name>
    <dbReference type="NCBI Taxonomy" id="1923877"/>
    <lineage>
        <taxon>Bacteria</taxon>
        <taxon>Bacillati</taxon>
        <taxon>Bacillota</taxon>
        <taxon>Bacilli</taxon>
        <taxon>Bacillales</taxon>
        <taxon>Sporolactobacillaceae</taxon>
        <taxon>Sporolactobacillus</taxon>
    </lineage>
</organism>
<evidence type="ECO:0000313" key="2">
    <source>
        <dbReference type="EMBL" id="MFD2693672.1"/>
    </source>
</evidence>
<gene>
    <name evidence="2" type="ORF">ACFSUE_08545</name>
</gene>
<reference evidence="3" key="1">
    <citation type="journal article" date="2019" name="Int. J. Syst. Evol. Microbiol.">
        <title>The Global Catalogue of Microorganisms (GCM) 10K type strain sequencing project: providing services to taxonomists for standard genome sequencing and annotation.</title>
        <authorList>
            <consortium name="The Broad Institute Genomics Platform"/>
            <consortium name="The Broad Institute Genome Sequencing Center for Infectious Disease"/>
            <person name="Wu L."/>
            <person name="Ma J."/>
        </authorList>
    </citation>
    <scope>NUCLEOTIDE SEQUENCE [LARGE SCALE GENOMIC DNA]</scope>
    <source>
        <strain evidence="3">TISTR 2466</strain>
    </source>
</reference>
<dbReference type="Proteomes" id="UP001597399">
    <property type="component" value="Unassembled WGS sequence"/>
</dbReference>
<sequence length="156" mass="17567">MWMVRHIIAGNEKINYKIREFGDPSASETVVLIHGQAWTGEVWRMVKRLQGVHSIVPDMAGCGDSGLSTSYDFTTLSEQLVDILDQLRAKKFWLVGHSWGASLALHFADHYSERVKGLIRVTFPVICIIALVSRVNEGNFSAYATQNPPFSRFSIR</sequence>
<dbReference type="GO" id="GO:0016787">
    <property type="term" value="F:hydrolase activity"/>
    <property type="evidence" value="ECO:0007669"/>
    <property type="project" value="UniProtKB-KW"/>
</dbReference>
<protein>
    <submittedName>
        <fullName evidence="2">Alpha/beta fold hydrolase</fullName>
    </submittedName>
</protein>
<dbReference type="InterPro" id="IPR000073">
    <property type="entry name" value="AB_hydrolase_1"/>
</dbReference>
<dbReference type="Pfam" id="PF00561">
    <property type="entry name" value="Abhydrolase_1"/>
    <property type="match status" value="1"/>
</dbReference>
<proteinExistence type="predicted"/>
<dbReference type="InterPro" id="IPR050266">
    <property type="entry name" value="AB_hydrolase_sf"/>
</dbReference>
<accession>A0ABW5S295</accession>
<dbReference type="PANTHER" id="PTHR43798">
    <property type="entry name" value="MONOACYLGLYCEROL LIPASE"/>
    <property type="match status" value="1"/>
</dbReference>
<dbReference type="PRINTS" id="PR00111">
    <property type="entry name" value="ABHYDROLASE"/>
</dbReference>
<dbReference type="SUPFAM" id="SSF53474">
    <property type="entry name" value="alpha/beta-Hydrolases"/>
    <property type="match status" value="1"/>
</dbReference>
<dbReference type="InterPro" id="IPR029058">
    <property type="entry name" value="AB_hydrolase_fold"/>
</dbReference>
<dbReference type="Gene3D" id="3.40.50.1820">
    <property type="entry name" value="alpha/beta hydrolase"/>
    <property type="match status" value="1"/>
</dbReference>
<keyword evidence="2" id="KW-0378">Hydrolase</keyword>
<dbReference type="RefSeq" id="WP_253062358.1">
    <property type="nucleotide sequence ID" value="NZ_JAMXWM010000013.1"/>
</dbReference>
<feature type="domain" description="AB hydrolase-1" evidence="1">
    <location>
        <begin position="29"/>
        <end position="119"/>
    </location>
</feature>
<dbReference type="EMBL" id="JBHUMQ010000018">
    <property type="protein sequence ID" value="MFD2693672.1"/>
    <property type="molecule type" value="Genomic_DNA"/>
</dbReference>